<proteinExistence type="inferred from homology"/>
<comment type="function">
    <text evidence="2">Catalyzes the condensation of isopentenyl diphosphate (IPP) with allylic pyrophosphates generating different type of terpenoids.</text>
</comment>
<feature type="binding site" evidence="2">
    <location>
        <position position="42"/>
    </location>
    <ligand>
        <name>substrate</name>
    </ligand>
</feature>
<evidence type="ECO:0000256" key="2">
    <source>
        <dbReference type="HAMAP-Rule" id="MF_01139"/>
    </source>
</evidence>
<feature type="binding site" evidence="2">
    <location>
        <position position="54"/>
    </location>
    <ligand>
        <name>substrate</name>
    </ligand>
</feature>
<gene>
    <name evidence="4" type="ORF">GGQ97_002083</name>
</gene>
<dbReference type="Pfam" id="PF01255">
    <property type="entry name" value="Prenyltransf"/>
    <property type="match status" value="1"/>
</dbReference>
<reference evidence="4 5" key="1">
    <citation type="submission" date="2020-03" db="EMBL/GenBank/DDBJ databases">
        <title>Genomic Encyclopedia of Type Strains, Phase IV (KMG-IV): sequencing the most valuable type-strain genomes for metagenomic binning, comparative biology and taxonomic classification.</title>
        <authorList>
            <person name="Goeker M."/>
        </authorList>
    </citation>
    <scope>NUCLEOTIDE SEQUENCE [LARGE SCALE GENOMIC DNA]</scope>
    <source>
        <strain evidence="4 5">DSM 16846</strain>
    </source>
</reference>
<keyword evidence="1 2" id="KW-0808">Transferase</keyword>
<feature type="region of interest" description="Disordered" evidence="3">
    <location>
        <begin position="1"/>
        <end position="21"/>
    </location>
</feature>
<dbReference type="NCBIfam" id="TIGR00055">
    <property type="entry name" value="uppS"/>
    <property type="match status" value="1"/>
</dbReference>
<dbReference type="PANTHER" id="PTHR10291:SF0">
    <property type="entry name" value="DEHYDRODOLICHYL DIPHOSPHATE SYNTHASE 2"/>
    <property type="match status" value="1"/>
</dbReference>
<dbReference type="EC" id="2.5.1.-" evidence="2"/>
<feature type="binding site" evidence="2">
    <location>
        <begin position="38"/>
        <end position="41"/>
    </location>
    <ligand>
        <name>substrate</name>
    </ligand>
</feature>
<evidence type="ECO:0000313" key="4">
    <source>
        <dbReference type="EMBL" id="NJC06290.1"/>
    </source>
</evidence>
<dbReference type="GO" id="GO:0008834">
    <property type="term" value="F:ditrans,polycis-undecaprenyl-diphosphate synthase [(2E,6E)-farnesyl-diphosphate specific] activity"/>
    <property type="evidence" value="ECO:0007669"/>
    <property type="project" value="TreeGrafter"/>
</dbReference>
<evidence type="ECO:0000313" key="5">
    <source>
        <dbReference type="Proteomes" id="UP000558192"/>
    </source>
</evidence>
<evidence type="ECO:0000256" key="3">
    <source>
        <dbReference type="SAM" id="MobiDB-lite"/>
    </source>
</evidence>
<keyword evidence="2" id="KW-0479">Metal-binding</keyword>
<comment type="similarity">
    <text evidence="2">Belongs to the UPP synthase family.</text>
</comment>
<feature type="binding site" evidence="2">
    <location>
        <begin position="82"/>
        <end position="84"/>
    </location>
    <ligand>
        <name>substrate</name>
    </ligand>
</feature>
<dbReference type="InterPro" id="IPR018520">
    <property type="entry name" value="UPP_synth-like_CS"/>
</dbReference>
<dbReference type="FunFam" id="3.40.1180.10:FF:000001">
    <property type="entry name" value="(2E,6E)-farnesyl-diphosphate-specific ditrans,polycis-undecaprenyl-diphosphate synthase"/>
    <property type="match status" value="1"/>
</dbReference>
<dbReference type="EMBL" id="JAATJC010000001">
    <property type="protein sequence ID" value="NJC06290.1"/>
    <property type="molecule type" value="Genomic_DNA"/>
</dbReference>
<feature type="active site" description="Proton acceptor" evidence="2">
    <location>
        <position position="85"/>
    </location>
</feature>
<dbReference type="HAMAP" id="MF_01139">
    <property type="entry name" value="ISPT"/>
    <property type="match status" value="1"/>
</dbReference>
<organism evidence="4 5">
    <name type="scientific">Sphingomonas kaistensis</name>
    <dbReference type="NCBI Taxonomy" id="298708"/>
    <lineage>
        <taxon>Bacteria</taxon>
        <taxon>Pseudomonadati</taxon>
        <taxon>Pseudomonadota</taxon>
        <taxon>Alphaproteobacteria</taxon>
        <taxon>Sphingomonadales</taxon>
        <taxon>Sphingomonadaceae</taxon>
        <taxon>Sphingomonas</taxon>
    </lineage>
</organism>
<dbReference type="PROSITE" id="PS01066">
    <property type="entry name" value="UPP_SYNTHASE"/>
    <property type="match status" value="1"/>
</dbReference>
<dbReference type="InterPro" id="IPR036424">
    <property type="entry name" value="UPP_synth-like_sf"/>
</dbReference>
<dbReference type="GO" id="GO:0016094">
    <property type="term" value="P:polyprenol biosynthetic process"/>
    <property type="evidence" value="ECO:0007669"/>
    <property type="project" value="TreeGrafter"/>
</dbReference>
<evidence type="ECO:0000256" key="1">
    <source>
        <dbReference type="ARBA" id="ARBA00022679"/>
    </source>
</evidence>
<dbReference type="GO" id="GO:0005829">
    <property type="term" value="C:cytosol"/>
    <property type="evidence" value="ECO:0007669"/>
    <property type="project" value="TreeGrafter"/>
</dbReference>
<keyword evidence="2" id="KW-0460">Magnesium</keyword>
<feature type="binding site" evidence="2">
    <location>
        <position position="37"/>
    </location>
    <ligand>
        <name>Mg(2+)</name>
        <dbReference type="ChEBI" id="CHEBI:18420"/>
    </ligand>
</feature>
<feature type="binding site" evidence="2">
    <location>
        <position position="86"/>
    </location>
    <ligand>
        <name>substrate</name>
    </ligand>
</feature>
<dbReference type="Proteomes" id="UP000558192">
    <property type="component" value="Unassembled WGS sequence"/>
</dbReference>
<protein>
    <recommendedName>
        <fullName evidence="2">Isoprenyl transferase</fullName>
        <ecNumber evidence="2">2.5.1.-</ecNumber>
    </recommendedName>
</protein>
<comment type="caution">
    <text evidence="4">The sequence shown here is derived from an EMBL/GenBank/DDBJ whole genome shotgun (WGS) entry which is preliminary data.</text>
</comment>
<feature type="binding site" evidence="2">
    <location>
        <position position="88"/>
    </location>
    <ligand>
        <name>substrate</name>
    </ligand>
</feature>
<keyword evidence="5" id="KW-1185">Reference proteome</keyword>
<dbReference type="InterPro" id="IPR001441">
    <property type="entry name" value="UPP_synth-like"/>
</dbReference>
<feature type="binding site" evidence="2">
    <location>
        <position position="50"/>
    </location>
    <ligand>
        <name>substrate</name>
    </ligand>
</feature>
<feature type="binding site" evidence="2">
    <location>
        <position position="205"/>
    </location>
    <ligand>
        <name>substrate</name>
    </ligand>
</feature>
<sequence>MSSSTPLVPGDVEARDSSSKLGAGGAVIPRHVAIIMDGNGRWATRRSLPRVAGHRAGAEAVRRTMQAAVDSGVEVLTLYAFSSENWRRSEDEVSDLKGLMRFYLERELGTLQKEKVRLKLIGEPAAFGNELYDRLQQAVEETQGNDRLTLVVALNYGSQGEIAGAAKALALAARDGTLDPETIDVAAIEGLLHTRDLPPLDLLIRTSGEVRLSNFLLWQAAYAELHFVDTLWPDFDEAAFGSALAEFARRQRRFGGR</sequence>
<dbReference type="CDD" id="cd00475">
    <property type="entry name" value="Cis_IPPS"/>
    <property type="match status" value="1"/>
</dbReference>
<name>A0A7X6BH96_9SPHN</name>
<dbReference type="Gene3D" id="3.40.1180.10">
    <property type="entry name" value="Decaprenyl diphosphate synthase-like"/>
    <property type="match status" value="1"/>
</dbReference>
<dbReference type="SUPFAM" id="SSF64005">
    <property type="entry name" value="Undecaprenyl diphosphate synthase"/>
    <property type="match status" value="1"/>
</dbReference>
<feature type="active site" evidence="2">
    <location>
        <position position="37"/>
    </location>
</feature>
<comment type="cofactor">
    <cofactor evidence="2">
        <name>Mg(2+)</name>
        <dbReference type="ChEBI" id="CHEBI:18420"/>
    </cofactor>
    <text evidence="2">Binds 2 magnesium ions per subunit.</text>
</comment>
<comment type="subunit">
    <text evidence="2">Homodimer.</text>
</comment>
<feature type="binding site" evidence="2">
    <location>
        <begin position="211"/>
        <end position="213"/>
    </location>
    <ligand>
        <name>substrate</name>
    </ligand>
</feature>
<accession>A0A7X6BH96</accession>
<feature type="binding site" evidence="2">
    <location>
        <position position="224"/>
    </location>
    <ligand>
        <name>Mg(2+)</name>
        <dbReference type="ChEBI" id="CHEBI:18420"/>
    </ligand>
</feature>
<dbReference type="AlphaFoldDB" id="A0A7X6BH96"/>
<dbReference type="GO" id="GO:0000287">
    <property type="term" value="F:magnesium ion binding"/>
    <property type="evidence" value="ECO:0007669"/>
    <property type="project" value="UniProtKB-UniRule"/>
</dbReference>
<dbReference type="PANTHER" id="PTHR10291">
    <property type="entry name" value="DEHYDRODOLICHYL DIPHOSPHATE SYNTHASE FAMILY MEMBER"/>
    <property type="match status" value="1"/>
</dbReference>